<gene>
    <name evidence="2" type="ORF">CDAUBV1_LOCUS10419</name>
</gene>
<dbReference type="Proteomes" id="UP001497525">
    <property type="component" value="Unassembled WGS sequence"/>
</dbReference>
<dbReference type="Gene3D" id="2.20.110.10">
    <property type="entry name" value="Histone H3 K4-specific methyltransferase SET7/9 N-terminal domain"/>
    <property type="match status" value="1"/>
</dbReference>
<evidence type="ECO:0000313" key="3">
    <source>
        <dbReference type="Proteomes" id="UP001497525"/>
    </source>
</evidence>
<reference evidence="2" key="1">
    <citation type="submission" date="2024-06" db="EMBL/GenBank/DDBJ databases">
        <authorList>
            <person name="Liu X."/>
            <person name="Lenzi L."/>
            <person name="Haldenby T S."/>
            <person name="Uol C."/>
        </authorList>
    </citation>
    <scope>NUCLEOTIDE SEQUENCE</scope>
</reference>
<dbReference type="AlphaFoldDB" id="A0AAV2TH31"/>
<dbReference type="EMBL" id="CAXLJL010000312">
    <property type="protein sequence ID" value="CAL5136359.1"/>
    <property type="molecule type" value="Genomic_DNA"/>
</dbReference>
<dbReference type="Pfam" id="PF02493">
    <property type="entry name" value="MORN"/>
    <property type="match status" value="2"/>
</dbReference>
<dbReference type="PANTHER" id="PTHR46917">
    <property type="entry name" value="MORN REPEAT-CONTAINING PROTEIN 2"/>
    <property type="match status" value="1"/>
</dbReference>
<keyword evidence="1" id="KW-0677">Repeat</keyword>
<comment type="caution">
    <text evidence="2">The sequence shown here is derived from an EMBL/GenBank/DDBJ whole genome shotgun (WGS) entry which is preliminary data.</text>
</comment>
<sequence length="187" mass="20911">MFDRFVFPNGDYYEGEFIQTPRGIVRQGKGKYVSRCPPVIEAQRSFASSGISAIKYNETAETSADLLRNDAECEGEGCISYEGDWCEDRIEGFGRAVFPSGSIYEGHFSDSRMNGEGTYYWPSGHVLKGAFENNRLVIGCAMELTDPEGRQWLGNWNGDNRAQLKSASGKQQEPSINTRLCFKLIGF</sequence>
<dbReference type="SMART" id="SM00698">
    <property type="entry name" value="MORN"/>
    <property type="match status" value="2"/>
</dbReference>
<dbReference type="InterPro" id="IPR052849">
    <property type="entry name" value="MORN_repeat_protein"/>
</dbReference>
<dbReference type="PANTHER" id="PTHR46917:SF1">
    <property type="entry name" value="MORN REPEAT-CONTAINING PROTEIN 2"/>
    <property type="match status" value="1"/>
</dbReference>
<name>A0AAV2TH31_CALDB</name>
<evidence type="ECO:0008006" key="4">
    <source>
        <dbReference type="Google" id="ProtNLM"/>
    </source>
</evidence>
<evidence type="ECO:0000313" key="2">
    <source>
        <dbReference type="EMBL" id="CAL5136359.1"/>
    </source>
</evidence>
<organism evidence="2 3">
    <name type="scientific">Calicophoron daubneyi</name>
    <name type="common">Rumen fluke</name>
    <name type="synonym">Paramphistomum daubneyi</name>
    <dbReference type="NCBI Taxonomy" id="300641"/>
    <lineage>
        <taxon>Eukaryota</taxon>
        <taxon>Metazoa</taxon>
        <taxon>Spiralia</taxon>
        <taxon>Lophotrochozoa</taxon>
        <taxon>Platyhelminthes</taxon>
        <taxon>Trematoda</taxon>
        <taxon>Digenea</taxon>
        <taxon>Plagiorchiida</taxon>
        <taxon>Pronocephalata</taxon>
        <taxon>Paramphistomoidea</taxon>
        <taxon>Paramphistomidae</taxon>
        <taxon>Calicophoron</taxon>
    </lineage>
</organism>
<accession>A0AAV2TH31</accession>
<dbReference type="SUPFAM" id="SSF82185">
    <property type="entry name" value="Histone H3 K4-specific methyltransferase SET7/9 N-terminal domain"/>
    <property type="match status" value="1"/>
</dbReference>
<dbReference type="InterPro" id="IPR003409">
    <property type="entry name" value="MORN"/>
</dbReference>
<evidence type="ECO:0000256" key="1">
    <source>
        <dbReference type="ARBA" id="ARBA00022737"/>
    </source>
</evidence>
<proteinExistence type="predicted"/>
<protein>
    <recommendedName>
        <fullName evidence="4">MORN repeat-containing protein</fullName>
    </recommendedName>
</protein>